<dbReference type="SMART" id="SM00382">
    <property type="entry name" value="AAA"/>
    <property type="match status" value="1"/>
</dbReference>
<evidence type="ECO:0000256" key="6">
    <source>
        <dbReference type="ARBA" id="ARBA00022741"/>
    </source>
</evidence>
<evidence type="ECO:0000259" key="11">
    <source>
        <dbReference type="PROSITE" id="PS50893"/>
    </source>
</evidence>
<dbReference type="PANTHER" id="PTHR42771">
    <property type="entry name" value="IRON(3+)-HYDROXAMATE IMPORT ATP-BINDING PROTEIN FHUC"/>
    <property type="match status" value="1"/>
</dbReference>
<dbReference type="InterPro" id="IPR027417">
    <property type="entry name" value="P-loop_NTPase"/>
</dbReference>
<keyword evidence="3" id="KW-0813">Transport</keyword>
<dbReference type="InterPro" id="IPR051535">
    <property type="entry name" value="Siderophore_ABC-ATPase"/>
</dbReference>
<dbReference type="RefSeq" id="WP_108129130.1">
    <property type="nucleotide sequence ID" value="NZ_QBKP01000007.1"/>
</dbReference>
<dbReference type="GO" id="GO:0005886">
    <property type="term" value="C:plasma membrane"/>
    <property type="evidence" value="ECO:0007669"/>
    <property type="project" value="UniProtKB-SubCell"/>
</dbReference>
<evidence type="ECO:0000256" key="7">
    <source>
        <dbReference type="ARBA" id="ARBA00022840"/>
    </source>
</evidence>
<feature type="domain" description="ABC transporter" evidence="11">
    <location>
        <begin position="3"/>
        <end position="237"/>
    </location>
</feature>
<comment type="similarity">
    <text evidence="2">Belongs to the ABC transporter superfamily.</text>
</comment>
<dbReference type="InterPro" id="IPR003439">
    <property type="entry name" value="ABC_transporter-like_ATP-bd"/>
</dbReference>
<dbReference type="SUPFAM" id="SSF52540">
    <property type="entry name" value="P-loop containing nucleoside triphosphate hydrolases"/>
    <property type="match status" value="1"/>
</dbReference>
<evidence type="ECO:0000313" key="12">
    <source>
        <dbReference type="EMBL" id="PTX49489.1"/>
    </source>
</evidence>
<name>A0A2T6B077_9RHOB</name>
<dbReference type="FunFam" id="3.40.50.300:FF:000134">
    <property type="entry name" value="Iron-enterobactin ABC transporter ATP-binding protein"/>
    <property type="match status" value="1"/>
</dbReference>
<dbReference type="CDD" id="cd03214">
    <property type="entry name" value="ABC_Iron-Siderophores_B12_Hemin"/>
    <property type="match status" value="1"/>
</dbReference>
<dbReference type="PANTHER" id="PTHR42771:SF2">
    <property type="entry name" value="IRON(3+)-HYDROXAMATE IMPORT ATP-BINDING PROTEIN FHUC"/>
    <property type="match status" value="1"/>
</dbReference>
<dbReference type="InterPro" id="IPR017871">
    <property type="entry name" value="ABC_transporter-like_CS"/>
</dbReference>
<dbReference type="GO" id="GO:0006826">
    <property type="term" value="P:iron ion transport"/>
    <property type="evidence" value="ECO:0007669"/>
    <property type="project" value="UniProtKB-KW"/>
</dbReference>
<dbReference type="EMBL" id="QBKP01000007">
    <property type="protein sequence ID" value="PTX49489.1"/>
    <property type="molecule type" value="Genomic_DNA"/>
</dbReference>
<dbReference type="Pfam" id="PF00005">
    <property type="entry name" value="ABC_tran"/>
    <property type="match status" value="1"/>
</dbReference>
<evidence type="ECO:0000256" key="5">
    <source>
        <dbReference type="ARBA" id="ARBA00022496"/>
    </source>
</evidence>
<accession>A0A2T6B077</accession>
<keyword evidence="6" id="KW-0547">Nucleotide-binding</keyword>
<proteinExistence type="inferred from homology"/>
<keyword evidence="13" id="KW-1185">Reference proteome</keyword>
<reference evidence="12 13" key="1">
    <citation type="submission" date="2018-04" db="EMBL/GenBank/DDBJ databases">
        <title>Genomic Encyclopedia of Archaeal and Bacterial Type Strains, Phase II (KMG-II): from individual species to whole genera.</title>
        <authorList>
            <person name="Goeker M."/>
        </authorList>
    </citation>
    <scope>NUCLEOTIDE SEQUENCE [LARGE SCALE GENOMIC DNA]</scope>
    <source>
        <strain evidence="12 13">DSM 21823</strain>
    </source>
</reference>
<evidence type="ECO:0000256" key="4">
    <source>
        <dbReference type="ARBA" id="ARBA00022475"/>
    </source>
</evidence>
<organism evidence="12 13">
    <name type="scientific">Gemmobacter caeni</name>
    <dbReference type="NCBI Taxonomy" id="589035"/>
    <lineage>
        <taxon>Bacteria</taxon>
        <taxon>Pseudomonadati</taxon>
        <taxon>Pseudomonadota</taxon>
        <taxon>Alphaproteobacteria</taxon>
        <taxon>Rhodobacterales</taxon>
        <taxon>Paracoccaceae</taxon>
        <taxon>Gemmobacter</taxon>
    </lineage>
</organism>
<dbReference type="GO" id="GO:0005524">
    <property type="term" value="F:ATP binding"/>
    <property type="evidence" value="ECO:0007669"/>
    <property type="project" value="UniProtKB-KW"/>
</dbReference>
<evidence type="ECO:0000313" key="13">
    <source>
        <dbReference type="Proteomes" id="UP000244224"/>
    </source>
</evidence>
<dbReference type="OrthoDB" id="9805601at2"/>
<sequence>MPFAVQDLTLRLGRTEVLHGLSFALPQGGITGIIGPNGCGKTTLLRCLAGLLPPESGSLHHAGQPVASLTHRDRARRIALMPQSAIAPPGLTVRQLVARGRTPWLRPFRPMTRADEAAVAGALDEVGLTPLADRAVESLSGGQRQRAWIALVLAQASGTLLLDEPLNFLDLPHQAGLVQMLRRLGESRSVVMILHDLTIAARLCDHVLALRDGRLVASGPPSDVLADGPLRETFGIGFDCLHLPGSGGPVVLPAGL</sequence>
<keyword evidence="4" id="KW-1003">Cell membrane</keyword>
<evidence type="ECO:0000256" key="1">
    <source>
        <dbReference type="ARBA" id="ARBA00004202"/>
    </source>
</evidence>
<evidence type="ECO:0000256" key="10">
    <source>
        <dbReference type="ARBA" id="ARBA00023136"/>
    </source>
</evidence>
<keyword evidence="9" id="KW-0406">Ion transport</keyword>
<evidence type="ECO:0000256" key="2">
    <source>
        <dbReference type="ARBA" id="ARBA00005417"/>
    </source>
</evidence>
<dbReference type="PROSITE" id="PS50893">
    <property type="entry name" value="ABC_TRANSPORTER_2"/>
    <property type="match status" value="1"/>
</dbReference>
<dbReference type="InterPro" id="IPR003593">
    <property type="entry name" value="AAA+_ATPase"/>
</dbReference>
<keyword evidence="8" id="KW-0408">Iron</keyword>
<evidence type="ECO:0000256" key="9">
    <source>
        <dbReference type="ARBA" id="ARBA00023065"/>
    </source>
</evidence>
<dbReference type="Gene3D" id="3.40.50.300">
    <property type="entry name" value="P-loop containing nucleotide triphosphate hydrolases"/>
    <property type="match status" value="1"/>
</dbReference>
<dbReference type="GO" id="GO:0016887">
    <property type="term" value="F:ATP hydrolysis activity"/>
    <property type="evidence" value="ECO:0007669"/>
    <property type="project" value="InterPro"/>
</dbReference>
<gene>
    <name evidence="12" type="ORF">C8N34_107136</name>
</gene>
<dbReference type="PROSITE" id="PS00211">
    <property type="entry name" value="ABC_TRANSPORTER_1"/>
    <property type="match status" value="1"/>
</dbReference>
<evidence type="ECO:0000256" key="3">
    <source>
        <dbReference type="ARBA" id="ARBA00022448"/>
    </source>
</evidence>
<comment type="caution">
    <text evidence="12">The sequence shown here is derived from an EMBL/GenBank/DDBJ whole genome shotgun (WGS) entry which is preliminary data.</text>
</comment>
<evidence type="ECO:0000256" key="8">
    <source>
        <dbReference type="ARBA" id="ARBA00023004"/>
    </source>
</evidence>
<keyword evidence="10" id="KW-0472">Membrane</keyword>
<dbReference type="Proteomes" id="UP000244224">
    <property type="component" value="Unassembled WGS sequence"/>
</dbReference>
<protein>
    <submittedName>
        <fullName evidence="12">Iron complex transport system ATP-binding protein</fullName>
    </submittedName>
</protein>
<keyword evidence="7 12" id="KW-0067">ATP-binding</keyword>
<comment type="subcellular location">
    <subcellularLocation>
        <location evidence="1">Cell membrane</location>
        <topology evidence="1">Peripheral membrane protein</topology>
    </subcellularLocation>
</comment>
<keyword evidence="5" id="KW-0410">Iron transport</keyword>
<dbReference type="AlphaFoldDB" id="A0A2T6B077"/>